<gene>
    <name evidence="1" type="ORF">INT45_013212</name>
</gene>
<protein>
    <submittedName>
        <fullName evidence="1">Uncharacterized protein</fullName>
    </submittedName>
</protein>
<evidence type="ECO:0000313" key="2">
    <source>
        <dbReference type="Proteomes" id="UP000646827"/>
    </source>
</evidence>
<dbReference type="AlphaFoldDB" id="A0A8H7S180"/>
<dbReference type="Proteomes" id="UP000646827">
    <property type="component" value="Unassembled WGS sequence"/>
</dbReference>
<name>A0A8H7S180_9FUNG</name>
<dbReference type="PANTHER" id="PTHR40050:SF1">
    <property type="entry name" value="INNER SPORE COAT PROTEIN H"/>
    <property type="match status" value="1"/>
</dbReference>
<evidence type="ECO:0000313" key="1">
    <source>
        <dbReference type="EMBL" id="KAG2219553.1"/>
    </source>
</evidence>
<dbReference type="PANTHER" id="PTHR40050">
    <property type="entry name" value="INNER SPORE COAT PROTEIN H"/>
    <property type="match status" value="1"/>
</dbReference>
<dbReference type="Pfam" id="PF08757">
    <property type="entry name" value="CotH"/>
    <property type="match status" value="1"/>
</dbReference>
<dbReference type="OrthoDB" id="10267127at2759"/>
<organism evidence="1 2">
    <name type="scientific">Circinella minor</name>
    <dbReference type="NCBI Taxonomy" id="1195481"/>
    <lineage>
        <taxon>Eukaryota</taxon>
        <taxon>Fungi</taxon>
        <taxon>Fungi incertae sedis</taxon>
        <taxon>Mucoromycota</taxon>
        <taxon>Mucoromycotina</taxon>
        <taxon>Mucoromycetes</taxon>
        <taxon>Mucorales</taxon>
        <taxon>Lichtheimiaceae</taxon>
        <taxon>Circinella</taxon>
    </lineage>
</organism>
<dbReference type="InterPro" id="IPR014867">
    <property type="entry name" value="Spore_coat_CotH_CotH2/3/7"/>
</dbReference>
<dbReference type="EMBL" id="JAEPRB010000174">
    <property type="protein sequence ID" value="KAG2219553.1"/>
    <property type="molecule type" value="Genomic_DNA"/>
</dbReference>
<accession>A0A8H7S180</accession>
<reference evidence="1 2" key="1">
    <citation type="submission" date="2020-12" db="EMBL/GenBank/DDBJ databases">
        <title>Metabolic potential, ecology and presence of endohyphal bacteria is reflected in genomic diversity of Mucoromycotina.</title>
        <authorList>
            <person name="Muszewska A."/>
            <person name="Okrasinska A."/>
            <person name="Steczkiewicz K."/>
            <person name="Drgas O."/>
            <person name="Orlowska M."/>
            <person name="Perlinska-Lenart U."/>
            <person name="Aleksandrzak-Piekarczyk T."/>
            <person name="Szatraj K."/>
            <person name="Zielenkiewicz U."/>
            <person name="Pilsyk S."/>
            <person name="Malc E."/>
            <person name="Mieczkowski P."/>
            <person name="Kruszewska J.S."/>
            <person name="Biernat P."/>
            <person name="Pawlowska J."/>
        </authorList>
    </citation>
    <scope>NUCLEOTIDE SEQUENCE [LARGE SCALE GENOMIC DNA]</scope>
    <source>
        <strain evidence="1 2">CBS 142.35</strain>
    </source>
</reference>
<comment type="caution">
    <text evidence="1">The sequence shown here is derived from an EMBL/GenBank/DDBJ whole genome shotgun (WGS) entry which is preliminary data.</text>
</comment>
<keyword evidence="2" id="KW-1185">Reference proteome</keyword>
<proteinExistence type="predicted"/>
<sequence>MFTSNITILNESHPVTYQVVISPPDVNQNIVAVAIGQDIYGLHPDPMIPMLYKGVGPSSEPYRYVILDNHQNKDIIHYEQFERPAIQEAKETFHETYGRPWNKLHIPSIPRVYDFDSSHLNPVNDSFAPVEDPAASELFQEGTIATLHFKMDEENAQELHTNKYDKKVKIKGDMTFISYNDVQQFKDVSLKIGGHSSRNWAKVPYKIKIPRKSAPNGLYRRWSLKLRSESTDPTMMREKLYNDLLESTGIVAARGVYARLYINDVPIGLYYLVDDSSSASFIRETLNRNEPQNTQVGNIVQGDAGKGEYAASFGYLGDDVESYDPLVYDVKSEKDPEKKAEVMESVLDLIRFVKDYDISQAPNDKRLFREWNHQLDLVKFIRQLALEWIGGNWDAVQYSGNNFAIYQKPFSSQWTFIPMDFDYTFGNGFEHDQVKFMTGDDWPHFANNDKIHSHIWEKLKQVPYAVRFFENALKHINSRAAHPDVLLKRIDGLAYMLQRDILWDSSLERMTKGVKGSWEASEFLEHLEYGTNAQDEWIGLKQWVVEHYKAVSNMRKHEVEWIKI</sequence>